<feature type="transmembrane region" description="Helical" evidence="1">
    <location>
        <begin position="324"/>
        <end position="349"/>
    </location>
</feature>
<reference evidence="3" key="1">
    <citation type="journal article" date="2015" name="PLoS Genet.">
        <title>Genome Sequence and Transcriptome Analyses of Chrysochromulina tobin: Metabolic Tools for Enhanced Algal Fitness in the Prominent Order Prymnesiales (Haptophyceae).</title>
        <authorList>
            <person name="Hovde B.T."/>
            <person name="Deodato C.R."/>
            <person name="Hunsperger H.M."/>
            <person name="Ryken S.A."/>
            <person name="Yost W."/>
            <person name="Jha R.K."/>
            <person name="Patterson J."/>
            <person name="Monnat R.J. Jr."/>
            <person name="Barlow S.B."/>
            <person name="Starkenburg S.R."/>
            <person name="Cattolico R.A."/>
        </authorList>
    </citation>
    <scope>NUCLEOTIDE SEQUENCE</scope>
    <source>
        <strain evidence="3">CCMP291</strain>
    </source>
</reference>
<feature type="transmembrane region" description="Helical" evidence="1">
    <location>
        <begin position="257"/>
        <end position="276"/>
    </location>
</feature>
<name>A0A0M0JEL4_9EUKA</name>
<keyword evidence="1" id="KW-0472">Membrane</keyword>
<keyword evidence="1" id="KW-1133">Transmembrane helix</keyword>
<accession>A0A0M0JEL4</accession>
<gene>
    <name evidence="2" type="ORF">Ctob_006550</name>
</gene>
<dbReference type="Proteomes" id="UP000037460">
    <property type="component" value="Unassembled WGS sequence"/>
</dbReference>
<dbReference type="EMBL" id="JWZX01003051">
    <property type="protein sequence ID" value="KOO24807.1"/>
    <property type="molecule type" value="Genomic_DNA"/>
</dbReference>
<feature type="transmembrane region" description="Helical" evidence="1">
    <location>
        <begin position="283"/>
        <end position="304"/>
    </location>
</feature>
<feature type="transmembrane region" description="Helical" evidence="1">
    <location>
        <begin position="175"/>
        <end position="196"/>
    </location>
</feature>
<evidence type="ECO:0000256" key="1">
    <source>
        <dbReference type="SAM" id="Phobius"/>
    </source>
</evidence>
<sequence length="389" mass="42410">MPSWWPFWKSAVQRKAEEWEQRAAESGAVDGLFRRLGTDLNEEARVKAMAIARSQYDKQPEGGWISKTGRKHVEGFFEALFNLFVPGQVNLFMQLALLSSLAHVTLLGSWVLSELTEGTSEGTYVNDLFDAAMSTATASDTSIRLGTMYLAGHVLVLVVVLHVLLAGEVTPLTPLYSLLMLVAVVVGGPACALALSAHCEELARHKAAVAMHHQERQALLADGMQWVYLVALALIAAATTAALGLPSLDPTDGLDLVAFLTFYLWPLGLIFTSGWLSRLSAIFVVDWVGLFFFGLLHAFYSQSADNEGEAPPPPLLGVAPGYDLHVRLAFLCAFAFPNPYLGVALYLVLDSRHKARFPLLPDCTAALFGNRPPRAMATWQAREQGSQLI</sequence>
<evidence type="ECO:0000313" key="2">
    <source>
        <dbReference type="EMBL" id="KOO24807.1"/>
    </source>
</evidence>
<evidence type="ECO:0000313" key="3">
    <source>
        <dbReference type="Proteomes" id="UP000037460"/>
    </source>
</evidence>
<dbReference type="AlphaFoldDB" id="A0A0M0JEL4"/>
<feature type="transmembrane region" description="Helical" evidence="1">
    <location>
        <begin position="226"/>
        <end position="245"/>
    </location>
</feature>
<proteinExistence type="predicted"/>
<feature type="transmembrane region" description="Helical" evidence="1">
    <location>
        <begin position="149"/>
        <end position="169"/>
    </location>
</feature>
<keyword evidence="3" id="KW-1185">Reference proteome</keyword>
<keyword evidence="1" id="KW-0812">Transmembrane</keyword>
<organism evidence="2 3">
    <name type="scientific">Chrysochromulina tobinii</name>
    <dbReference type="NCBI Taxonomy" id="1460289"/>
    <lineage>
        <taxon>Eukaryota</taxon>
        <taxon>Haptista</taxon>
        <taxon>Haptophyta</taxon>
        <taxon>Prymnesiophyceae</taxon>
        <taxon>Prymnesiales</taxon>
        <taxon>Chrysochromulinaceae</taxon>
        <taxon>Chrysochromulina</taxon>
    </lineage>
</organism>
<feature type="transmembrane region" description="Helical" evidence="1">
    <location>
        <begin position="91"/>
        <end position="112"/>
    </location>
</feature>
<protein>
    <submittedName>
        <fullName evidence="2">Uncharacterized protein</fullName>
    </submittedName>
</protein>
<comment type="caution">
    <text evidence="2">The sequence shown here is derived from an EMBL/GenBank/DDBJ whole genome shotgun (WGS) entry which is preliminary data.</text>
</comment>